<keyword evidence="3 7" id="KW-1133">Transmembrane helix</keyword>
<dbReference type="RefSeq" id="WP_153981160.1">
    <property type="nucleotide sequence ID" value="NZ_BAAANZ010000001.1"/>
</dbReference>
<evidence type="ECO:0000313" key="9">
    <source>
        <dbReference type="EMBL" id="MBB5616662.1"/>
    </source>
</evidence>
<comment type="subcellular location">
    <subcellularLocation>
        <location evidence="7">Cell membrane</location>
        <topology evidence="7">Single-pass membrane protein</topology>
    </subcellularLocation>
</comment>
<protein>
    <recommendedName>
        <fullName evidence="7">Endolytic murein transglycosylase</fullName>
        <ecNumber evidence="7">4.2.2.29</ecNumber>
    </recommendedName>
    <alternativeName>
        <fullName evidence="7">Peptidoglycan lytic transglycosylase</fullName>
    </alternativeName>
    <alternativeName>
        <fullName evidence="7">Peptidoglycan polymerization terminase</fullName>
    </alternativeName>
</protein>
<evidence type="ECO:0000256" key="6">
    <source>
        <dbReference type="ARBA" id="ARBA00023316"/>
    </source>
</evidence>
<feature type="compositionally biased region" description="Low complexity" evidence="8">
    <location>
        <begin position="12"/>
        <end position="55"/>
    </location>
</feature>
<comment type="function">
    <text evidence="7">Functions as a peptidoglycan terminase that cleaves nascent peptidoglycan strands endolytically to terminate their elongation.</text>
</comment>
<dbReference type="Gene3D" id="3.30.1490.480">
    <property type="entry name" value="Endolytic murein transglycosylase"/>
    <property type="match status" value="1"/>
</dbReference>
<name>A0A840XDR8_9MICO</name>
<dbReference type="InterPro" id="IPR003770">
    <property type="entry name" value="MLTG-like"/>
</dbReference>
<keyword evidence="10" id="KW-1185">Reference proteome</keyword>
<comment type="catalytic activity">
    <reaction evidence="7">
        <text>a peptidoglycan chain = a peptidoglycan chain with N-acetyl-1,6-anhydromuramyl-[peptide] at the reducing end + a peptidoglycan chain with N-acetylglucosamine at the non-reducing end.</text>
        <dbReference type="EC" id="4.2.2.29"/>
    </reaction>
</comment>
<dbReference type="EC" id="4.2.2.29" evidence="7"/>
<dbReference type="EMBL" id="JACHBS010000001">
    <property type="protein sequence ID" value="MBB5616662.1"/>
    <property type="molecule type" value="Genomic_DNA"/>
</dbReference>
<dbReference type="NCBIfam" id="TIGR00247">
    <property type="entry name" value="endolytic transglycosylase MltG"/>
    <property type="match status" value="1"/>
</dbReference>
<organism evidence="9 10">
    <name type="scientific">Microcella frigidaquae</name>
    <dbReference type="NCBI Taxonomy" id="424758"/>
    <lineage>
        <taxon>Bacteria</taxon>
        <taxon>Bacillati</taxon>
        <taxon>Actinomycetota</taxon>
        <taxon>Actinomycetes</taxon>
        <taxon>Micrococcales</taxon>
        <taxon>Microbacteriaceae</taxon>
        <taxon>Microcella</taxon>
    </lineage>
</organism>
<dbReference type="OrthoDB" id="9814591at2"/>
<keyword evidence="1 7" id="KW-1003">Cell membrane</keyword>
<gene>
    <name evidence="7" type="primary">mltG</name>
    <name evidence="9" type="ORF">BJ959_000158</name>
</gene>
<keyword evidence="5 7" id="KW-0456">Lyase</keyword>
<dbReference type="GO" id="GO:0071555">
    <property type="term" value="P:cell wall organization"/>
    <property type="evidence" value="ECO:0007669"/>
    <property type="project" value="UniProtKB-KW"/>
</dbReference>
<feature type="transmembrane region" description="Helical" evidence="7">
    <location>
        <begin position="90"/>
        <end position="111"/>
    </location>
</feature>
<feature type="compositionally biased region" description="Basic and acidic residues" evidence="8">
    <location>
        <begin position="57"/>
        <end position="73"/>
    </location>
</feature>
<dbReference type="GO" id="GO:0009252">
    <property type="term" value="P:peptidoglycan biosynthetic process"/>
    <property type="evidence" value="ECO:0007669"/>
    <property type="project" value="UniProtKB-UniRule"/>
</dbReference>
<dbReference type="HAMAP" id="MF_02065">
    <property type="entry name" value="MltG"/>
    <property type="match status" value="1"/>
</dbReference>
<evidence type="ECO:0000256" key="8">
    <source>
        <dbReference type="SAM" id="MobiDB-lite"/>
    </source>
</evidence>
<dbReference type="GO" id="GO:0005886">
    <property type="term" value="C:plasma membrane"/>
    <property type="evidence" value="ECO:0007669"/>
    <property type="project" value="UniProtKB-SubCell"/>
</dbReference>
<keyword evidence="2 7" id="KW-0812">Transmembrane</keyword>
<dbReference type="Proteomes" id="UP000552883">
    <property type="component" value="Unassembled WGS sequence"/>
</dbReference>
<dbReference type="GO" id="GO:0008932">
    <property type="term" value="F:lytic endotransglycosylase activity"/>
    <property type="evidence" value="ECO:0007669"/>
    <property type="project" value="UniProtKB-UniRule"/>
</dbReference>
<evidence type="ECO:0000256" key="5">
    <source>
        <dbReference type="ARBA" id="ARBA00023239"/>
    </source>
</evidence>
<proteinExistence type="inferred from homology"/>
<comment type="caution">
    <text evidence="9">The sequence shown here is derived from an EMBL/GenBank/DDBJ whole genome shotgun (WGS) entry which is preliminary data.</text>
</comment>
<keyword evidence="6 7" id="KW-0961">Cell wall biogenesis/degradation</keyword>
<dbReference type="Pfam" id="PF02618">
    <property type="entry name" value="YceG"/>
    <property type="match status" value="1"/>
</dbReference>
<evidence type="ECO:0000256" key="2">
    <source>
        <dbReference type="ARBA" id="ARBA00022692"/>
    </source>
</evidence>
<feature type="region of interest" description="Disordered" evidence="8">
    <location>
        <begin position="1"/>
        <end position="83"/>
    </location>
</feature>
<evidence type="ECO:0000256" key="1">
    <source>
        <dbReference type="ARBA" id="ARBA00022475"/>
    </source>
</evidence>
<dbReference type="PANTHER" id="PTHR30518">
    <property type="entry name" value="ENDOLYTIC MUREIN TRANSGLYCOSYLASE"/>
    <property type="match status" value="1"/>
</dbReference>
<sequence>MTENDAWDAILRPDAADAAARPVAPSAAAPSGAAPSSSGEGPAAPPASAAAPASRRAAREAEARGGRSRRGEQDGAPADAAPRRRRRWPAVLAGVLALLLGVGGAGAWWVWTNYEDQVRELLGWELPNDYTGTGNGTEVLVTIFAGEIGADVAESLVEQGVTMTFDAFYDLLLADESIQFIPGTYRLQEQMSARAALDALLDPANKVELSATVREGLRAGEVIEALSAGTGIPLADYETAIADPSIYGVPAEAPNIEGYLFPATYTFEPDTTAEDHIRTLVDETFARLDAAGVAPEDRHRVLTKASLIQREARLADDFYKVSRVVQNRLDVGWRLELDSTTQYGAGESGSVWSSGDALGDDNPYNTYVIEGLPIGPIAAPGDLAIDAALNPVDGPWFFFVTVNLATGETQFSETLAEHEQGVARLREWCSQPDNAVYCA</sequence>
<feature type="site" description="Important for catalytic activity" evidence="7">
    <location>
        <position position="311"/>
    </location>
</feature>
<dbReference type="Gene3D" id="3.30.160.60">
    <property type="entry name" value="Classic Zinc Finger"/>
    <property type="match status" value="1"/>
</dbReference>
<evidence type="ECO:0000256" key="7">
    <source>
        <dbReference type="HAMAP-Rule" id="MF_02065"/>
    </source>
</evidence>
<comment type="similarity">
    <text evidence="7">Belongs to the transglycosylase MltG family.</text>
</comment>
<dbReference type="PANTHER" id="PTHR30518:SF2">
    <property type="entry name" value="ENDOLYTIC MUREIN TRANSGLYCOSYLASE"/>
    <property type="match status" value="1"/>
</dbReference>
<evidence type="ECO:0000256" key="4">
    <source>
        <dbReference type="ARBA" id="ARBA00023136"/>
    </source>
</evidence>
<evidence type="ECO:0000256" key="3">
    <source>
        <dbReference type="ARBA" id="ARBA00022989"/>
    </source>
</evidence>
<evidence type="ECO:0000313" key="10">
    <source>
        <dbReference type="Proteomes" id="UP000552883"/>
    </source>
</evidence>
<dbReference type="AlphaFoldDB" id="A0A840XDR8"/>
<keyword evidence="4 7" id="KW-0472">Membrane</keyword>
<accession>A0A840XDR8</accession>
<reference evidence="9 10" key="1">
    <citation type="submission" date="2020-08" db="EMBL/GenBank/DDBJ databases">
        <title>Sequencing the genomes of 1000 actinobacteria strains.</title>
        <authorList>
            <person name="Klenk H.-P."/>
        </authorList>
    </citation>
    <scope>NUCLEOTIDE SEQUENCE [LARGE SCALE GENOMIC DNA]</scope>
    <source>
        <strain evidence="9 10">DSM 23889</strain>
    </source>
</reference>